<dbReference type="EMBL" id="JAUHJS010000011">
    <property type="protein sequence ID" value="MDN4167058.1"/>
    <property type="molecule type" value="Genomic_DNA"/>
</dbReference>
<protein>
    <submittedName>
        <fullName evidence="10">Efflux RND transporter periplasmic adaptor subunit</fullName>
    </submittedName>
</protein>
<keyword evidence="11" id="KW-1185">Reference proteome</keyword>
<dbReference type="Pfam" id="PF25919">
    <property type="entry name" value="BSH_CusB"/>
    <property type="match status" value="1"/>
</dbReference>
<dbReference type="RefSeq" id="WP_320005599.1">
    <property type="nucleotide sequence ID" value="NZ_JAUHJS010000011.1"/>
</dbReference>
<evidence type="ECO:0000313" key="11">
    <source>
        <dbReference type="Proteomes" id="UP001168552"/>
    </source>
</evidence>
<reference evidence="10" key="1">
    <citation type="submission" date="2023-06" db="EMBL/GenBank/DDBJ databases">
        <title>Cytophagales bacterium Strain LB-30, isolated from soil.</title>
        <authorList>
            <person name="Liu B."/>
        </authorList>
    </citation>
    <scope>NUCLEOTIDE SEQUENCE</scope>
    <source>
        <strain evidence="10">LB-30</strain>
    </source>
</reference>
<dbReference type="Gene3D" id="2.40.420.20">
    <property type="match status" value="1"/>
</dbReference>
<dbReference type="Gene3D" id="2.40.30.170">
    <property type="match status" value="1"/>
</dbReference>
<dbReference type="Pfam" id="PF11827">
    <property type="entry name" value="DUF3347"/>
    <property type="match status" value="1"/>
</dbReference>
<evidence type="ECO:0000256" key="2">
    <source>
        <dbReference type="ARBA" id="ARBA00022448"/>
    </source>
</evidence>
<dbReference type="InterPro" id="IPR058627">
    <property type="entry name" value="MdtA-like_C"/>
</dbReference>
<evidence type="ECO:0000259" key="4">
    <source>
        <dbReference type="Pfam" id="PF11827"/>
    </source>
</evidence>
<sequence length="595" mass="65858">MKDLLKNKKALLALLIALVLGGLIGWLIKPSNNQNIEKSDHQHIESSDDQTWTCSMHPQIRQSEPGSCPLCGMDLIPASSKRSTADANPLMHEMTPEAVAMANIHTSLVTGVSPEGELFLTGKVKADERQLASVTAKFPGRIEQLFVNFTGQVVRQGERLATIYSPELVTAQKELLEAASTKATYPELYEAAREKLRLWKLNEKQIDALESSGKVQDQFDVLADKGGIVTQRNIAVGDYVSTGSVLFDVVDLSRVWIMIDAYESDLPFVKMGDEVSFTAAGIPGQTFTAKVTYIDPVINANTRAASVRAEATNRSGELRPEMFINARIRTTLRKGQSSLAIPRTALLWSGKRSIVYVKVPDTEFPTYEMREITIGPRMGEMWLVEVGLEAGEEIVTNGVFAIDAAAQLSGNYSMLMRPETKTMDVPQAFRQQITSVADAYFKVKNALVEDNAQKTTSALNEVENAIAKVEMRNLKGKAHDHWMALKEQLTGAVQMMKEAKDLESLRQHFSMLSENILEVTESFGLEKDKVYKDFCPMAFDNKGAFWLSESEEILNPYFGEAMLSCGEVKETYLKGQKVFEEGGPAQQQSAGGHNH</sequence>
<dbReference type="Proteomes" id="UP001168552">
    <property type="component" value="Unassembled WGS sequence"/>
</dbReference>
<dbReference type="NCBIfam" id="TIGR01730">
    <property type="entry name" value="RND_mfp"/>
    <property type="match status" value="1"/>
</dbReference>
<comment type="caution">
    <text evidence="10">The sequence shown here is derived from an EMBL/GenBank/DDBJ whole genome shotgun (WGS) entry which is preliminary data.</text>
</comment>
<evidence type="ECO:0000313" key="10">
    <source>
        <dbReference type="EMBL" id="MDN4167058.1"/>
    </source>
</evidence>
<feature type="domain" description="Heavy metal binding" evidence="5">
    <location>
        <begin position="52"/>
        <end position="78"/>
    </location>
</feature>
<dbReference type="InterPro" id="IPR006143">
    <property type="entry name" value="RND_pump_MFP"/>
</dbReference>
<dbReference type="InterPro" id="IPR058792">
    <property type="entry name" value="Beta-barrel_RND_2"/>
</dbReference>
<feature type="domain" description="Multidrug resistance protein MdtA-like C-terminal permuted SH3" evidence="9">
    <location>
        <begin position="368"/>
        <end position="399"/>
    </location>
</feature>
<keyword evidence="3" id="KW-0175">Coiled coil</keyword>
<dbReference type="InterPro" id="IPR058790">
    <property type="entry name" value="BSH_CusB"/>
</dbReference>
<dbReference type="Pfam" id="PF25954">
    <property type="entry name" value="Beta-barrel_RND_2"/>
    <property type="match status" value="1"/>
</dbReference>
<evidence type="ECO:0000256" key="1">
    <source>
        <dbReference type="ARBA" id="ARBA00009477"/>
    </source>
</evidence>
<feature type="domain" description="CusB-like barrel-sandwich hybrid" evidence="7">
    <location>
        <begin position="132"/>
        <end position="249"/>
    </location>
</feature>
<dbReference type="SUPFAM" id="SSF111369">
    <property type="entry name" value="HlyD-like secretion proteins"/>
    <property type="match status" value="1"/>
</dbReference>
<dbReference type="Pfam" id="PF19335">
    <property type="entry name" value="HMBD"/>
    <property type="match status" value="1"/>
</dbReference>
<evidence type="ECO:0000259" key="6">
    <source>
        <dbReference type="Pfam" id="PF25869"/>
    </source>
</evidence>
<evidence type="ECO:0000259" key="7">
    <source>
        <dbReference type="Pfam" id="PF25919"/>
    </source>
</evidence>
<feature type="coiled-coil region" evidence="3">
    <location>
        <begin position="445"/>
        <end position="472"/>
    </location>
</feature>
<comment type="similarity">
    <text evidence="1">Belongs to the membrane fusion protein (MFP) (TC 8.A.1) family.</text>
</comment>
<dbReference type="InterPro" id="IPR058791">
    <property type="entry name" value="3HB_CusB"/>
</dbReference>
<evidence type="ECO:0000256" key="3">
    <source>
        <dbReference type="SAM" id="Coils"/>
    </source>
</evidence>
<dbReference type="InterPro" id="IPR051909">
    <property type="entry name" value="MFP_Cation_Efflux"/>
</dbReference>
<evidence type="ECO:0000259" key="5">
    <source>
        <dbReference type="Pfam" id="PF19335"/>
    </source>
</evidence>
<dbReference type="PANTHER" id="PTHR30097:SF4">
    <property type="entry name" value="SLR6042 PROTEIN"/>
    <property type="match status" value="1"/>
</dbReference>
<dbReference type="Gene3D" id="6.10.140.730">
    <property type="match status" value="1"/>
</dbReference>
<feature type="domain" description="DUF3347" evidence="4">
    <location>
        <begin position="436"/>
        <end position="527"/>
    </location>
</feature>
<gene>
    <name evidence="10" type="ORF">QWY31_16225</name>
</gene>
<evidence type="ECO:0000259" key="8">
    <source>
        <dbReference type="Pfam" id="PF25954"/>
    </source>
</evidence>
<feature type="domain" description="CusB-like three alpha-helical bundle" evidence="6">
    <location>
        <begin position="167"/>
        <end position="216"/>
    </location>
</feature>
<dbReference type="InterPro" id="IPR045800">
    <property type="entry name" value="HMBD"/>
</dbReference>
<dbReference type="InterPro" id="IPR021782">
    <property type="entry name" value="DUF3347"/>
</dbReference>
<name>A0ABT8F9V1_9BACT</name>
<feature type="domain" description="CusB-like beta-barrel" evidence="8">
    <location>
        <begin position="254"/>
        <end position="330"/>
    </location>
</feature>
<proteinExistence type="inferred from homology"/>
<keyword evidence="2" id="KW-0813">Transport</keyword>
<dbReference type="Pfam" id="PF25967">
    <property type="entry name" value="RND-MFP_C"/>
    <property type="match status" value="1"/>
</dbReference>
<dbReference type="PANTHER" id="PTHR30097">
    <property type="entry name" value="CATION EFFLUX SYSTEM PROTEIN CUSB"/>
    <property type="match status" value="1"/>
</dbReference>
<evidence type="ECO:0000259" key="9">
    <source>
        <dbReference type="Pfam" id="PF25967"/>
    </source>
</evidence>
<organism evidence="10 11">
    <name type="scientific">Shiella aurantiaca</name>
    <dbReference type="NCBI Taxonomy" id="3058365"/>
    <lineage>
        <taxon>Bacteria</taxon>
        <taxon>Pseudomonadati</taxon>
        <taxon>Bacteroidota</taxon>
        <taxon>Cytophagia</taxon>
        <taxon>Cytophagales</taxon>
        <taxon>Shiellaceae</taxon>
        <taxon>Shiella</taxon>
    </lineage>
</organism>
<dbReference type="Pfam" id="PF25869">
    <property type="entry name" value="3HB_CusB"/>
    <property type="match status" value="1"/>
</dbReference>
<accession>A0ABT8F9V1</accession>